<dbReference type="InterPro" id="IPR057666">
    <property type="entry name" value="DrpA_SLOG"/>
</dbReference>
<dbReference type="Proteomes" id="UP000305709">
    <property type="component" value="Unassembled WGS sequence"/>
</dbReference>
<dbReference type="AlphaFoldDB" id="A0A5C4NP12"/>
<dbReference type="EMBL" id="VDFV01000002">
    <property type="protein sequence ID" value="TNC74357.1"/>
    <property type="molecule type" value="Genomic_DNA"/>
</dbReference>
<evidence type="ECO:0000256" key="2">
    <source>
        <dbReference type="SAM" id="MobiDB-lite"/>
    </source>
</evidence>
<evidence type="ECO:0000313" key="4">
    <source>
        <dbReference type="EMBL" id="TNC74357.1"/>
    </source>
</evidence>
<comment type="caution">
    <text evidence="4">The sequence shown here is derived from an EMBL/GenBank/DDBJ whole genome shotgun (WGS) entry which is preliminary data.</text>
</comment>
<evidence type="ECO:0000259" key="3">
    <source>
        <dbReference type="Pfam" id="PF02481"/>
    </source>
</evidence>
<dbReference type="Gene3D" id="3.40.50.450">
    <property type="match status" value="1"/>
</dbReference>
<dbReference type="PANTHER" id="PTHR43022">
    <property type="entry name" value="PROTEIN SMF"/>
    <property type="match status" value="1"/>
</dbReference>
<dbReference type="SUPFAM" id="SSF102405">
    <property type="entry name" value="MCP/YpsA-like"/>
    <property type="match status" value="1"/>
</dbReference>
<proteinExistence type="inferred from homology"/>
<dbReference type="GO" id="GO:0009294">
    <property type="term" value="P:DNA-mediated transformation"/>
    <property type="evidence" value="ECO:0007669"/>
    <property type="project" value="InterPro"/>
</dbReference>
<accession>A0A5C4NP12</accession>
<keyword evidence="5" id="KW-1185">Reference proteome</keyword>
<gene>
    <name evidence="4" type="ORF">FHG71_04040</name>
</gene>
<dbReference type="InterPro" id="IPR003488">
    <property type="entry name" value="DprA"/>
</dbReference>
<organism evidence="4 5">
    <name type="scientific">Rubellimicrobium roseum</name>
    <dbReference type="NCBI Taxonomy" id="687525"/>
    <lineage>
        <taxon>Bacteria</taxon>
        <taxon>Pseudomonadati</taxon>
        <taxon>Pseudomonadota</taxon>
        <taxon>Alphaproteobacteria</taxon>
        <taxon>Rhodobacterales</taxon>
        <taxon>Roseobacteraceae</taxon>
        <taxon>Rubellimicrobium</taxon>
    </lineage>
</organism>
<dbReference type="Pfam" id="PF02481">
    <property type="entry name" value="DNA_processg_A"/>
    <property type="match status" value="1"/>
</dbReference>
<sequence length="324" mass="34944">MTRKSPSIIALMALMSLKGVGRRAALRIVTDPGRVEDGEAYRRDIVARAIRARLSEDALQDAWRAAADKFDASIDAGLTMYSFHDEGYPHRLRGIGDPPAVLFVKGDPTGLDAPRSLAVVGTREPTEFGSEVARRSGQSAAQAGFAIVSGLAHGCDTFGHEGCLEGNGVGVAVMAHGLDRIYPVSSRDLSVRLLETGGCLVSEYPLGMTPVRAAFAERDRIQSGLSDGVLVIETDEKGGTMHTVRFALEQQRSLACISHPNKWLSFEKTRGNQKLIKEGRARPIPDGEALLSFLAEIPPQIGSLETSADLPRGRGTRQQLTWDL</sequence>
<reference evidence="4 5" key="1">
    <citation type="submission" date="2019-06" db="EMBL/GenBank/DDBJ databases">
        <authorList>
            <person name="Jiang L."/>
        </authorList>
    </citation>
    <scope>NUCLEOTIDE SEQUENCE [LARGE SCALE GENOMIC DNA]</scope>
    <source>
        <strain evidence="4 5">YIM 48858</strain>
    </source>
</reference>
<dbReference type="PANTHER" id="PTHR43022:SF1">
    <property type="entry name" value="PROTEIN SMF"/>
    <property type="match status" value="1"/>
</dbReference>
<evidence type="ECO:0000256" key="1">
    <source>
        <dbReference type="ARBA" id="ARBA00006525"/>
    </source>
</evidence>
<feature type="domain" description="Smf/DprA SLOG" evidence="3">
    <location>
        <begin position="81"/>
        <end position="294"/>
    </location>
</feature>
<evidence type="ECO:0000313" key="5">
    <source>
        <dbReference type="Proteomes" id="UP000305709"/>
    </source>
</evidence>
<name>A0A5C4NP12_9RHOB</name>
<protein>
    <submittedName>
        <fullName evidence="4">DNA-processing protein DprA</fullName>
    </submittedName>
</protein>
<comment type="similarity">
    <text evidence="1">Belongs to the DprA/Smf family.</text>
</comment>
<dbReference type="OrthoDB" id="9785707at2"/>
<feature type="region of interest" description="Disordered" evidence="2">
    <location>
        <begin position="304"/>
        <end position="324"/>
    </location>
</feature>